<evidence type="ECO:0000256" key="1">
    <source>
        <dbReference type="ARBA" id="ARBA00004123"/>
    </source>
</evidence>
<proteinExistence type="predicted"/>
<dbReference type="Gene3D" id="2.20.25.80">
    <property type="entry name" value="WRKY domain"/>
    <property type="match status" value="1"/>
</dbReference>
<comment type="caution">
    <text evidence="7">The sequence shown here is derived from an EMBL/GenBank/DDBJ whole genome shotgun (WGS) entry which is preliminary data.</text>
</comment>
<evidence type="ECO:0000256" key="4">
    <source>
        <dbReference type="ARBA" id="ARBA00023163"/>
    </source>
</evidence>
<dbReference type="EMBL" id="BQKI01000095">
    <property type="protein sequence ID" value="GJN37406.1"/>
    <property type="molecule type" value="Genomic_DNA"/>
</dbReference>
<dbReference type="InterPro" id="IPR003657">
    <property type="entry name" value="WRKY_dom"/>
</dbReference>
<evidence type="ECO:0000313" key="8">
    <source>
        <dbReference type="Proteomes" id="UP001054889"/>
    </source>
</evidence>
<comment type="subcellular location">
    <subcellularLocation>
        <location evidence="1">Nucleus</location>
    </subcellularLocation>
</comment>
<gene>
    <name evidence="7" type="primary">gb26357</name>
    <name evidence="7" type="ORF">PR202_gb26357</name>
</gene>
<dbReference type="SUPFAM" id="SSF118290">
    <property type="entry name" value="WRKY DNA-binding domain"/>
    <property type="match status" value="1"/>
</dbReference>
<evidence type="ECO:0000256" key="5">
    <source>
        <dbReference type="ARBA" id="ARBA00023242"/>
    </source>
</evidence>
<keyword evidence="8" id="KW-1185">Reference proteome</keyword>
<evidence type="ECO:0000259" key="6">
    <source>
        <dbReference type="SMART" id="SM00774"/>
    </source>
</evidence>
<dbReference type="AlphaFoldDB" id="A0AAV5FQY8"/>
<feature type="domain" description="WRKY" evidence="6">
    <location>
        <begin position="63"/>
        <end position="109"/>
    </location>
</feature>
<reference evidence="7" key="1">
    <citation type="journal article" date="2018" name="DNA Res.">
        <title>Multiple hybrid de novo genome assembly of finger millet, an orphan allotetraploid crop.</title>
        <authorList>
            <person name="Hatakeyama M."/>
            <person name="Aluri S."/>
            <person name="Balachadran M.T."/>
            <person name="Sivarajan S.R."/>
            <person name="Patrignani A."/>
            <person name="Gruter S."/>
            <person name="Poveda L."/>
            <person name="Shimizu-Inatsugi R."/>
            <person name="Baeten J."/>
            <person name="Francoijs K.J."/>
            <person name="Nataraja K.N."/>
            <person name="Reddy Y.A.N."/>
            <person name="Phadnis S."/>
            <person name="Ravikumar R.L."/>
            <person name="Schlapbach R."/>
            <person name="Sreeman S.M."/>
            <person name="Shimizu K.K."/>
        </authorList>
    </citation>
    <scope>NUCLEOTIDE SEQUENCE</scope>
</reference>
<evidence type="ECO:0000256" key="3">
    <source>
        <dbReference type="ARBA" id="ARBA00023125"/>
    </source>
</evidence>
<dbReference type="InterPro" id="IPR036576">
    <property type="entry name" value="WRKY_dom_sf"/>
</dbReference>
<keyword evidence="5" id="KW-0539">Nucleus</keyword>
<dbReference type="SMART" id="SM00774">
    <property type="entry name" value="WRKY"/>
    <property type="match status" value="1"/>
</dbReference>
<accession>A0AAV5FQY8</accession>
<dbReference type="GO" id="GO:0043565">
    <property type="term" value="F:sequence-specific DNA binding"/>
    <property type="evidence" value="ECO:0007669"/>
    <property type="project" value="InterPro"/>
</dbReference>
<evidence type="ECO:0000313" key="7">
    <source>
        <dbReference type="EMBL" id="GJN37406.1"/>
    </source>
</evidence>
<organism evidence="7 8">
    <name type="scientific">Eleusine coracana subsp. coracana</name>
    <dbReference type="NCBI Taxonomy" id="191504"/>
    <lineage>
        <taxon>Eukaryota</taxon>
        <taxon>Viridiplantae</taxon>
        <taxon>Streptophyta</taxon>
        <taxon>Embryophyta</taxon>
        <taxon>Tracheophyta</taxon>
        <taxon>Spermatophyta</taxon>
        <taxon>Magnoliopsida</taxon>
        <taxon>Liliopsida</taxon>
        <taxon>Poales</taxon>
        <taxon>Poaceae</taxon>
        <taxon>PACMAD clade</taxon>
        <taxon>Chloridoideae</taxon>
        <taxon>Cynodonteae</taxon>
        <taxon>Eleusininae</taxon>
        <taxon>Eleusine</taxon>
    </lineage>
</organism>
<evidence type="ECO:0000256" key="2">
    <source>
        <dbReference type="ARBA" id="ARBA00023015"/>
    </source>
</evidence>
<name>A0AAV5FQY8_ELECO</name>
<dbReference type="PANTHER" id="PTHR31282">
    <property type="entry name" value="WRKY TRANSCRIPTION FACTOR 21-RELATED"/>
    <property type="match status" value="1"/>
</dbReference>
<keyword evidence="3" id="KW-0238">DNA-binding</keyword>
<dbReference type="GO" id="GO:0005634">
    <property type="term" value="C:nucleus"/>
    <property type="evidence" value="ECO:0007669"/>
    <property type="project" value="UniProtKB-SubCell"/>
</dbReference>
<keyword evidence="2" id="KW-0805">Transcription regulation</keyword>
<dbReference type="Pfam" id="PF03106">
    <property type="entry name" value="WRKY"/>
    <property type="match status" value="1"/>
</dbReference>
<protein>
    <recommendedName>
        <fullName evidence="6">WRKY domain-containing protein</fullName>
    </recommendedName>
</protein>
<keyword evidence="4" id="KW-0804">Transcription</keyword>
<dbReference type="Proteomes" id="UP001054889">
    <property type="component" value="Unassembled WGS sequence"/>
</dbReference>
<dbReference type="InterPro" id="IPR044810">
    <property type="entry name" value="WRKY_plant"/>
</dbReference>
<dbReference type="GO" id="GO:0003700">
    <property type="term" value="F:DNA-binding transcription factor activity"/>
    <property type="evidence" value="ECO:0007669"/>
    <property type="project" value="InterPro"/>
</dbReference>
<sequence>MEVVAALRPEVAQPAHVDGRVVQVGHGSEWVAEGSWLKISDGREEPEVVVEGRGGGGMICAFNPRTWLYYRCTYRDDKRCLASKQVQQLNDDEPALYEVLYISEHTCGAPPIPTPVILSEQQTPGARTEGGLVLRFDSAASHRDELVQQQGQYMPAQNSYMMMNFGSSSQMHYQQHVFHYGTGAGASSSSFPAETTLPVPRSTNYSDNGMLSMSELDYSSTCYGFNSHTDFPYNCIN</sequence>
<reference evidence="7" key="2">
    <citation type="submission" date="2021-12" db="EMBL/GenBank/DDBJ databases">
        <title>Resequencing data analysis of finger millet.</title>
        <authorList>
            <person name="Hatakeyama M."/>
            <person name="Aluri S."/>
            <person name="Balachadran M.T."/>
            <person name="Sivarajan S.R."/>
            <person name="Poveda L."/>
            <person name="Shimizu-Inatsugi R."/>
            <person name="Schlapbach R."/>
            <person name="Sreeman S.M."/>
            <person name="Shimizu K.K."/>
        </authorList>
    </citation>
    <scope>NUCLEOTIDE SEQUENCE</scope>
</reference>